<dbReference type="EMBL" id="OQ135104">
    <property type="protein sequence ID" value="WCD56166.1"/>
    <property type="molecule type" value="Genomic_DNA"/>
</dbReference>
<proteinExistence type="predicted"/>
<accession>A0AAE9X2E5</accession>
<dbReference type="Proteomes" id="UP001221122">
    <property type="component" value="Segment"/>
</dbReference>
<keyword evidence="2" id="KW-1185">Reference proteome</keyword>
<protein>
    <submittedName>
        <fullName evidence="1">Uncharacterized protein</fullName>
    </submittedName>
</protein>
<evidence type="ECO:0000313" key="1">
    <source>
        <dbReference type="EMBL" id="WCD56166.1"/>
    </source>
</evidence>
<sequence>MYSRSCGRDTWLERRLHRDDYFLVRNRVQAYFNRRKNRLTKAWIKYVDLDVVMDFLFRDTTNAWIVGGAYLVVYDISTPWYANPDKHKFLSEIIVLALVPGGSLSVVPEFLENQAREAGAVVAGAGTALAPNNRALARVYSRAGFNIEAFILIKEITHERHSGDEEGG</sequence>
<evidence type="ECO:0000313" key="2">
    <source>
        <dbReference type="Proteomes" id="UP001221122"/>
    </source>
</evidence>
<gene>
    <name evidence="1" type="primary">KSC_gp029</name>
</gene>
<reference evidence="2" key="1">
    <citation type="journal article" date="2024" name="Viruses">
        <title>New Genera and Species of Caulobacter and Brevundimonas Bacteriophages Provide Insights into Phage Genome Evolution.</title>
        <authorList>
            <person name="Ely B."/>
            <person name="Hils M."/>
            <person name="Clarke A."/>
            <person name="Albert M."/>
            <person name="Holness N."/>
            <person name="Lenski J."/>
            <person name="Mohammadi T."/>
        </authorList>
    </citation>
    <scope>NUCLEOTIDE SEQUENCE [LARGE SCALE GENOMIC DNA]</scope>
</reference>
<name>A0AAE9X2E5_9CAUD</name>
<organism evidence="1 2">
    <name type="scientific">Caulobacter phage KSC</name>
    <dbReference type="NCBI Taxonomy" id="3020398"/>
    <lineage>
        <taxon>Viruses</taxon>
        <taxon>Duplodnaviria</taxon>
        <taxon>Heunggongvirae</taxon>
        <taxon>Uroviricota</taxon>
        <taxon>Caudoviricetes</taxon>
        <taxon>Autographivirales</taxon>
        <taxon>Autonotataviridae</taxon>
        <taxon>Percyvirus</taxon>
        <taxon>Percyvirus KSC</taxon>
    </lineage>
</organism>